<dbReference type="OrthoDB" id="9811975at2"/>
<feature type="transmembrane region" description="Helical" evidence="8">
    <location>
        <begin position="112"/>
        <end position="131"/>
    </location>
</feature>
<dbReference type="InterPro" id="IPR000522">
    <property type="entry name" value="ABC_transptr_permease_BtuC"/>
</dbReference>
<evidence type="ECO:0000256" key="2">
    <source>
        <dbReference type="ARBA" id="ARBA00007935"/>
    </source>
</evidence>
<gene>
    <name evidence="9" type="ORF">SAMN05421688_1708</name>
</gene>
<keyword evidence="10" id="KW-1185">Reference proteome</keyword>
<evidence type="ECO:0000256" key="5">
    <source>
        <dbReference type="ARBA" id="ARBA00022692"/>
    </source>
</evidence>
<dbReference type="InterPro" id="IPR037294">
    <property type="entry name" value="ABC_BtuC-like"/>
</dbReference>
<dbReference type="PANTHER" id="PTHR30472">
    <property type="entry name" value="FERRIC ENTEROBACTIN TRANSPORT SYSTEM PERMEASE PROTEIN"/>
    <property type="match status" value="1"/>
</dbReference>
<keyword evidence="6 8" id="KW-1133">Transmembrane helix</keyword>
<feature type="transmembrane region" description="Helical" evidence="8">
    <location>
        <begin position="58"/>
        <end position="76"/>
    </location>
</feature>
<feature type="transmembrane region" description="Helical" evidence="8">
    <location>
        <begin position="231"/>
        <end position="254"/>
    </location>
</feature>
<evidence type="ECO:0000256" key="6">
    <source>
        <dbReference type="ARBA" id="ARBA00022989"/>
    </source>
</evidence>
<comment type="subcellular location">
    <subcellularLocation>
        <location evidence="1">Cell membrane</location>
        <topology evidence="1">Multi-pass membrane protein</topology>
    </subcellularLocation>
</comment>
<dbReference type="Proteomes" id="UP000198796">
    <property type="component" value="Unassembled WGS sequence"/>
</dbReference>
<dbReference type="RefSeq" id="WP_092063073.1">
    <property type="nucleotide sequence ID" value="NZ_FOJU01000002.1"/>
</dbReference>
<evidence type="ECO:0000256" key="7">
    <source>
        <dbReference type="ARBA" id="ARBA00023136"/>
    </source>
</evidence>
<evidence type="ECO:0000313" key="9">
    <source>
        <dbReference type="EMBL" id="SFA91387.1"/>
    </source>
</evidence>
<keyword evidence="4" id="KW-1003">Cell membrane</keyword>
<evidence type="ECO:0000256" key="8">
    <source>
        <dbReference type="SAM" id="Phobius"/>
    </source>
</evidence>
<name>A0A1I0WSJ1_9RHOB</name>
<dbReference type="STRING" id="871651.SAMN05421688_1708"/>
<reference evidence="9 10" key="1">
    <citation type="submission" date="2016-10" db="EMBL/GenBank/DDBJ databases">
        <authorList>
            <person name="de Groot N.N."/>
        </authorList>
    </citation>
    <scope>NUCLEOTIDE SEQUENCE [LARGE SCALE GENOMIC DNA]</scope>
    <source>
        <strain evidence="9 10">DSM 29316</strain>
    </source>
</reference>
<dbReference type="CDD" id="cd06550">
    <property type="entry name" value="TM_ABC_iron-siderophores_like"/>
    <property type="match status" value="1"/>
</dbReference>
<proteinExistence type="inferred from homology"/>
<accession>A0A1I0WSJ1</accession>
<evidence type="ECO:0000256" key="3">
    <source>
        <dbReference type="ARBA" id="ARBA00022448"/>
    </source>
</evidence>
<evidence type="ECO:0000256" key="4">
    <source>
        <dbReference type="ARBA" id="ARBA00022475"/>
    </source>
</evidence>
<dbReference type="SUPFAM" id="SSF81345">
    <property type="entry name" value="ABC transporter involved in vitamin B12 uptake, BtuC"/>
    <property type="match status" value="1"/>
</dbReference>
<comment type="similarity">
    <text evidence="2">Belongs to the binding-protein-dependent transport system permease family. FecCD subfamily.</text>
</comment>
<dbReference type="Pfam" id="PF01032">
    <property type="entry name" value="FecCD"/>
    <property type="match status" value="1"/>
</dbReference>
<keyword evidence="3" id="KW-0813">Transport</keyword>
<feature type="transmembrane region" description="Helical" evidence="8">
    <location>
        <begin position="88"/>
        <end position="106"/>
    </location>
</feature>
<keyword evidence="7 8" id="KW-0472">Membrane</keyword>
<keyword evidence="5 8" id="KW-0812">Transmembrane</keyword>
<feature type="transmembrane region" description="Helical" evidence="8">
    <location>
        <begin position="274"/>
        <end position="292"/>
    </location>
</feature>
<evidence type="ECO:0000256" key="1">
    <source>
        <dbReference type="ARBA" id="ARBA00004651"/>
    </source>
</evidence>
<dbReference type="GO" id="GO:0033214">
    <property type="term" value="P:siderophore-iron import into cell"/>
    <property type="evidence" value="ECO:0007669"/>
    <property type="project" value="TreeGrafter"/>
</dbReference>
<evidence type="ECO:0000313" key="10">
    <source>
        <dbReference type="Proteomes" id="UP000198796"/>
    </source>
</evidence>
<feature type="transmembrane region" description="Helical" evidence="8">
    <location>
        <begin position="299"/>
        <end position="319"/>
    </location>
</feature>
<dbReference type="AlphaFoldDB" id="A0A1I0WSJ1"/>
<dbReference type="PANTHER" id="PTHR30472:SF27">
    <property type="entry name" value="PETROBACTIN IMPORT SYSTEM PERMEASE PROTEIN YCLN"/>
    <property type="match status" value="1"/>
</dbReference>
<sequence length="328" mass="34055">MRSSPRSPGPIADLLRPAILIAAALIALTTASLAIGSASLWGGDLGTGWLLAVSRFPRTAAALLAGAGLAVAGTVVQQAVQNRLVEPSLTGTTESAMLGLIAITLIAPGMSIGWKAALAAVAALAGTGGFLMLARRVPMQDPLLLPIVGLIYGGILSAMAIWLAWNADLMQLLGAWRLGEFSGIVQGRYELLWIIAALSLLLYTLADRLTLLGLGETQARSLGLNYTQTRLLALAVMSLIASLVTVTVGALPFVGLVAPNLISRWRGDNLRANLPFIAAGGGGLVLAADIAGRLIRYPYEIPAATVFSVFGAAIFLWLLHSVPARSHG</sequence>
<dbReference type="GO" id="GO:0022857">
    <property type="term" value="F:transmembrane transporter activity"/>
    <property type="evidence" value="ECO:0007669"/>
    <property type="project" value="InterPro"/>
</dbReference>
<organism evidence="9 10">
    <name type="scientific">Poseidonocella pacifica</name>
    <dbReference type="NCBI Taxonomy" id="871651"/>
    <lineage>
        <taxon>Bacteria</taxon>
        <taxon>Pseudomonadati</taxon>
        <taxon>Pseudomonadota</taxon>
        <taxon>Alphaproteobacteria</taxon>
        <taxon>Rhodobacterales</taxon>
        <taxon>Roseobacteraceae</taxon>
        <taxon>Poseidonocella</taxon>
    </lineage>
</organism>
<feature type="transmembrane region" description="Helical" evidence="8">
    <location>
        <begin position="191"/>
        <end position="211"/>
    </location>
</feature>
<feature type="transmembrane region" description="Helical" evidence="8">
    <location>
        <begin position="143"/>
        <end position="165"/>
    </location>
</feature>
<dbReference type="Gene3D" id="1.10.3470.10">
    <property type="entry name" value="ABC transporter involved in vitamin B12 uptake, BtuC"/>
    <property type="match status" value="1"/>
</dbReference>
<dbReference type="EMBL" id="FOJU01000002">
    <property type="protein sequence ID" value="SFA91387.1"/>
    <property type="molecule type" value="Genomic_DNA"/>
</dbReference>
<dbReference type="GO" id="GO:0005886">
    <property type="term" value="C:plasma membrane"/>
    <property type="evidence" value="ECO:0007669"/>
    <property type="project" value="UniProtKB-SubCell"/>
</dbReference>
<protein>
    <submittedName>
        <fullName evidence="9">Iron complex transport system permease protein</fullName>
    </submittedName>
</protein>